<dbReference type="GO" id="GO:0009116">
    <property type="term" value="P:nucleoside metabolic process"/>
    <property type="evidence" value="ECO:0007669"/>
    <property type="project" value="InterPro"/>
</dbReference>
<proteinExistence type="predicted"/>
<dbReference type="Gene3D" id="3.40.50.1580">
    <property type="entry name" value="Nucleoside phosphorylase domain"/>
    <property type="match status" value="1"/>
</dbReference>
<reference evidence="1" key="1">
    <citation type="journal article" date="2023" name="Mol. Phylogenet. Evol.">
        <title>Genome-scale phylogeny and comparative genomics of the fungal order Sordariales.</title>
        <authorList>
            <person name="Hensen N."/>
            <person name="Bonometti L."/>
            <person name="Westerberg I."/>
            <person name="Brannstrom I.O."/>
            <person name="Guillou S."/>
            <person name="Cros-Aarteil S."/>
            <person name="Calhoun S."/>
            <person name="Haridas S."/>
            <person name="Kuo A."/>
            <person name="Mondo S."/>
            <person name="Pangilinan J."/>
            <person name="Riley R."/>
            <person name="LaButti K."/>
            <person name="Andreopoulos B."/>
            <person name="Lipzen A."/>
            <person name="Chen C."/>
            <person name="Yan M."/>
            <person name="Daum C."/>
            <person name="Ng V."/>
            <person name="Clum A."/>
            <person name="Steindorff A."/>
            <person name="Ohm R.A."/>
            <person name="Martin F."/>
            <person name="Silar P."/>
            <person name="Natvig D.O."/>
            <person name="Lalanne C."/>
            <person name="Gautier V."/>
            <person name="Ament-Velasquez S.L."/>
            <person name="Kruys A."/>
            <person name="Hutchinson M.I."/>
            <person name="Powell A.J."/>
            <person name="Barry K."/>
            <person name="Miller A.N."/>
            <person name="Grigoriev I.V."/>
            <person name="Debuchy R."/>
            <person name="Gladieux P."/>
            <person name="Hiltunen Thoren M."/>
            <person name="Johannesson H."/>
        </authorList>
    </citation>
    <scope>NUCLEOTIDE SEQUENCE</scope>
    <source>
        <strain evidence="1">CBS 168.71</strain>
    </source>
</reference>
<dbReference type="AlphaFoldDB" id="A0AAE0H8B0"/>
<keyword evidence="2" id="KW-1185">Reference proteome</keyword>
<evidence type="ECO:0000313" key="1">
    <source>
        <dbReference type="EMBL" id="KAK3291818.1"/>
    </source>
</evidence>
<dbReference type="InterPro" id="IPR053137">
    <property type="entry name" value="NLR-like"/>
</dbReference>
<comment type="caution">
    <text evidence="1">The sequence shown here is derived from an EMBL/GenBank/DDBJ whole genome shotgun (WGS) entry which is preliminary data.</text>
</comment>
<evidence type="ECO:0000313" key="2">
    <source>
        <dbReference type="Proteomes" id="UP001278766"/>
    </source>
</evidence>
<sequence length="381" mass="42113">MPERNDYTVGWVSALPIERAAAHVVLDKVHDRLDYNPHRRDSNTYLLGEIGDHNVVICILPKGEYGISTATAAATNMLNTFPSIRFGLMVGIGGGAPSRENDIRLGDIVVSRQDGNGTGVFQFDYGTTIQGQEFLTTGYLNPPPQILEAAVADMEAEHLVNGHSVDDDITGIIKGKPQLERLFRRPGQDLLFKSHVVHPTKDDVNCAEHCAADKSNLVDRRLRAQDESSPAIHYGLIASSNQLMKDALVRDRFSKEKGVLCFEMEAAGLMNIFDCLVIRGICDYSDSHKNKVWQPYAALAAAVYAKDLLLRVSPLGVEAQDGFIDRFLAGQWLSVEAVTKRWREMNANNYCSICSLQSAMTALWSKRPPRPKPTMKPTANS</sequence>
<dbReference type="SUPFAM" id="SSF53167">
    <property type="entry name" value="Purine and uridine phosphorylases"/>
    <property type="match status" value="1"/>
</dbReference>
<dbReference type="PANTHER" id="PTHR46082">
    <property type="entry name" value="ATP/GTP-BINDING PROTEIN-RELATED"/>
    <property type="match status" value="1"/>
</dbReference>
<protein>
    <submittedName>
        <fullName evidence="1">Nucleoside phosphorylase domain-containing protein</fullName>
    </submittedName>
</protein>
<dbReference type="GO" id="GO:0003824">
    <property type="term" value="F:catalytic activity"/>
    <property type="evidence" value="ECO:0007669"/>
    <property type="project" value="InterPro"/>
</dbReference>
<gene>
    <name evidence="1" type="ORF">B0H64DRAFT_329825</name>
</gene>
<name>A0AAE0H8B0_9PEZI</name>
<reference evidence="1" key="2">
    <citation type="submission" date="2023-06" db="EMBL/GenBank/DDBJ databases">
        <authorList>
            <consortium name="Lawrence Berkeley National Laboratory"/>
            <person name="Haridas S."/>
            <person name="Hensen N."/>
            <person name="Bonometti L."/>
            <person name="Westerberg I."/>
            <person name="Brannstrom I.O."/>
            <person name="Guillou S."/>
            <person name="Cros-Aarteil S."/>
            <person name="Calhoun S."/>
            <person name="Kuo A."/>
            <person name="Mondo S."/>
            <person name="Pangilinan J."/>
            <person name="Riley R."/>
            <person name="Labutti K."/>
            <person name="Andreopoulos B."/>
            <person name="Lipzen A."/>
            <person name="Chen C."/>
            <person name="Yanf M."/>
            <person name="Daum C."/>
            <person name="Ng V."/>
            <person name="Clum A."/>
            <person name="Steindorff A."/>
            <person name="Ohm R."/>
            <person name="Martin F."/>
            <person name="Silar P."/>
            <person name="Natvig D."/>
            <person name="Lalanne C."/>
            <person name="Gautier V."/>
            <person name="Ament-Velasquez S.L."/>
            <person name="Kruys A."/>
            <person name="Hutchinson M.I."/>
            <person name="Powell A.J."/>
            <person name="Barry K."/>
            <person name="Miller A.N."/>
            <person name="Grigoriev I.V."/>
            <person name="Debuchy R."/>
            <person name="Gladieux P."/>
            <person name="Thoren M.H."/>
            <person name="Johannesson H."/>
        </authorList>
    </citation>
    <scope>NUCLEOTIDE SEQUENCE</scope>
    <source>
        <strain evidence="1">CBS 168.71</strain>
    </source>
</reference>
<accession>A0AAE0H8B0</accession>
<dbReference type="PANTHER" id="PTHR46082:SF11">
    <property type="entry name" value="AAA+ ATPASE DOMAIN-CONTAINING PROTEIN-RELATED"/>
    <property type="match status" value="1"/>
</dbReference>
<dbReference type="InterPro" id="IPR035994">
    <property type="entry name" value="Nucleoside_phosphorylase_sf"/>
</dbReference>
<dbReference type="RefSeq" id="XP_062655332.1">
    <property type="nucleotide sequence ID" value="XM_062800896.1"/>
</dbReference>
<dbReference type="EMBL" id="JAUEPN010000008">
    <property type="protein sequence ID" value="KAK3291818.1"/>
    <property type="molecule type" value="Genomic_DNA"/>
</dbReference>
<organism evidence="1 2">
    <name type="scientific">Chaetomium fimeti</name>
    <dbReference type="NCBI Taxonomy" id="1854472"/>
    <lineage>
        <taxon>Eukaryota</taxon>
        <taxon>Fungi</taxon>
        <taxon>Dikarya</taxon>
        <taxon>Ascomycota</taxon>
        <taxon>Pezizomycotina</taxon>
        <taxon>Sordariomycetes</taxon>
        <taxon>Sordariomycetidae</taxon>
        <taxon>Sordariales</taxon>
        <taxon>Chaetomiaceae</taxon>
        <taxon>Chaetomium</taxon>
    </lineage>
</organism>
<dbReference type="Proteomes" id="UP001278766">
    <property type="component" value="Unassembled WGS sequence"/>
</dbReference>
<dbReference type="GeneID" id="87837844"/>